<dbReference type="CDD" id="cd00090">
    <property type="entry name" value="HTH_ARSR"/>
    <property type="match status" value="1"/>
</dbReference>
<organism evidence="5 7">
    <name type="scientific">Sulfodiicoccus acidiphilus</name>
    <dbReference type="NCBI Taxonomy" id="1670455"/>
    <lineage>
        <taxon>Archaea</taxon>
        <taxon>Thermoproteota</taxon>
        <taxon>Thermoprotei</taxon>
        <taxon>Sulfolobales</taxon>
        <taxon>Sulfolobaceae</taxon>
        <taxon>Sulfodiicoccus</taxon>
    </lineage>
</organism>
<evidence type="ECO:0000313" key="6">
    <source>
        <dbReference type="EMBL" id="GGT98680.1"/>
    </source>
</evidence>
<dbReference type="Gene3D" id="1.10.10.10">
    <property type="entry name" value="Winged helix-like DNA-binding domain superfamily/Winged helix DNA-binding domain"/>
    <property type="match status" value="1"/>
</dbReference>
<sequence length="108" mass="12217">MTQDYEEVASLLGVLSDRARLRILSLLKADELCVCELEELVPGSQSNISQHLSKLRAFCLVTLTKRGQWSYYRLSDNLPEVVTQVLSLLPDTREEVSNFRALGSRCET</sequence>
<dbReference type="NCBIfam" id="NF033788">
    <property type="entry name" value="HTH_metalloreg"/>
    <property type="match status" value="1"/>
</dbReference>
<dbReference type="InterPro" id="IPR036388">
    <property type="entry name" value="WH-like_DNA-bd_sf"/>
</dbReference>
<dbReference type="RefSeq" id="WP_126450594.1">
    <property type="nucleotide sequence ID" value="NZ_AP018553.1"/>
</dbReference>
<dbReference type="Proteomes" id="UP000276741">
    <property type="component" value="Chromosome"/>
</dbReference>
<dbReference type="PROSITE" id="PS50987">
    <property type="entry name" value="HTH_ARSR_2"/>
    <property type="match status" value="1"/>
</dbReference>
<name>A0A348B5G6_9CREN</name>
<evidence type="ECO:0000313" key="7">
    <source>
        <dbReference type="Proteomes" id="UP000276741"/>
    </source>
</evidence>
<feature type="domain" description="HTH arsR-type" evidence="4">
    <location>
        <begin position="1"/>
        <end position="93"/>
    </location>
</feature>
<dbReference type="GO" id="GO:0003677">
    <property type="term" value="F:DNA binding"/>
    <property type="evidence" value="ECO:0007669"/>
    <property type="project" value="UniProtKB-KW"/>
</dbReference>
<dbReference type="OrthoDB" id="46231at2157"/>
<dbReference type="PRINTS" id="PR00778">
    <property type="entry name" value="HTHARSR"/>
</dbReference>
<reference evidence="6" key="1">
    <citation type="journal article" date="2014" name="Int. J. Syst. Evol. Microbiol.">
        <title>Complete genome sequence of Corynebacterium casei LMG S-19264T (=DSM 44701T), isolated from a smear-ripened cheese.</title>
        <authorList>
            <consortium name="US DOE Joint Genome Institute (JGI-PGF)"/>
            <person name="Walter F."/>
            <person name="Albersmeier A."/>
            <person name="Kalinowski J."/>
            <person name="Ruckert C."/>
        </authorList>
    </citation>
    <scope>NUCLEOTIDE SEQUENCE</scope>
    <source>
        <strain evidence="6">JCM 31740</strain>
    </source>
</reference>
<dbReference type="AlphaFoldDB" id="A0A348B5G6"/>
<proteinExistence type="predicted"/>
<dbReference type="InterPro" id="IPR011991">
    <property type="entry name" value="ArsR-like_HTH"/>
</dbReference>
<dbReference type="KEGG" id="sacd:HS1genome_1807"/>
<dbReference type="InterPro" id="IPR051081">
    <property type="entry name" value="HTH_MetalResp_TranReg"/>
</dbReference>
<evidence type="ECO:0000256" key="3">
    <source>
        <dbReference type="ARBA" id="ARBA00023163"/>
    </source>
</evidence>
<dbReference type="GeneID" id="38667282"/>
<reference evidence="6" key="4">
    <citation type="submission" date="2020-09" db="EMBL/GenBank/DDBJ databases">
        <authorList>
            <person name="Sun Q."/>
            <person name="Ohkuma M."/>
        </authorList>
    </citation>
    <scope>NUCLEOTIDE SEQUENCE</scope>
    <source>
        <strain evidence="6">JCM 31740</strain>
    </source>
</reference>
<keyword evidence="2" id="KW-0238">DNA-binding</keyword>
<reference evidence="5" key="3">
    <citation type="journal article" date="2019" name="BMC Res. Notes">
        <title>Complete genome sequence of the Sulfodiicoccus acidiphilus strain HS-1T, the first crenarchaeon that lacks polB3, isolated from an acidic hot spring in Ohwaku-dani, Hakone, Japan.</title>
        <authorList>
            <person name="Sakai H.D."/>
            <person name="Kurosawa N."/>
        </authorList>
    </citation>
    <scope>NUCLEOTIDE SEQUENCE</scope>
    <source>
        <strain evidence="5">HS-1</strain>
    </source>
</reference>
<dbReference type="SMART" id="SM00418">
    <property type="entry name" value="HTH_ARSR"/>
    <property type="match status" value="1"/>
</dbReference>
<keyword evidence="3" id="KW-0804">Transcription</keyword>
<evidence type="ECO:0000256" key="2">
    <source>
        <dbReference type="ARBA" id="ARBA00023125"/>
    </source>
</evidence>
<dbReference type="GO" id="GO:0003700">
    <property type="term" value="F:DNA-binding transcription factor activity"/>
    <property type="evidence" value="ECO:0007669"/>
    <property type="project" value="InterPro"/>
</dbReference>
<keyword evidence="1" id="KW-0805">Transcription regulation</keyword>
<evidence type="ECO:0000313" key="5">
    <source>
        <dbReference type="EMBL" id="BBD73418.1"/>
    </source>
</evidence>
<dbReference type="InterPro" id="IPR001845">
    <property type="entry name" value="HTH_ArsR_DNA-bd_dom"/>
</dbReference>
<dbReference type="InterPro" id="IPR036390">
    <property type="entry name" value="WH_DNA-bd_sf"/>
</dbReference>
<dbReference type="Pfam" id="PF01022">
    <property type="entry name" value="HTH_5"/>
    <property type="match status" value="1"/>
</dbReference>
<dbReference type="PANTHER" id="PTHR33154">
    <property type="entry name" value="TRANSCRIPTIONAL REGULATOR, ARSR FAMILY"/>
    <property type="match status" value="1"/>
</dbReference>
<gene>
    <name evidence="6" type="ORF">GCM10007116_15120</name>
    <name evidence="5" type="ORF">HS1genome_1807</name>
</gene>
<keyword evidence="7" id="KW-1185">Reference proteome</keyword>
<dbReference type="SUPFAM" id="SSF46785">
    <property type="entry name" value="Winged helix' DNA-binding domain"/>
    <property type="match status" value="1"/>
</dbReference>
<evidence type="ECO:0000256" key="1">
    <source>
        <dbReference type="ARBA" id="ARBA00023015"/>
    </source>
</evidence>
<dbReference type="Proteomes" id="UP000616143">
    <property type="component" value="Unassembled WGS sequence"/>
</dbReference>
<evidence type="ECO:0000259" key="4">
    <source>
        <dbReference type="PROSITE" id="PS50987"/>
    </source>
</evidence>
<dbReference type="PANTHER" id="PTHR33154:SF18">
    <property type="entry name" value="ARSENICAL RESISTANCE OPERON REPRESSOR"/>
    <property type="match status" value="1"/>
</dbReference>
<accession>A0A348B5G6</accession>
<reference evidence="7" key="2">
    <citation type="submission" date="2018-04" db="EMBL/GenBank/DDBJ databases">
        <title>Complete genome sequence of Sulfodiicoccus acidiphilus strain HS-1.</title>
        <authorList>
            <person name="Sakai H.D."/>
            <person name="Kurosawa N."/>
        </authorList>
    </citation>
    <scope>NUCLEOTIDE SEQUENCE [LARGE SCALE GENOMIC DNA]</scope>
    <source>
        <strain evidence="7">HS-1</strain>
    </source>
</reference>
<protein>
    <submittedName>
        <fullName evidence="5">Transcriptional regulator</fullName>
    </submittedName>
</protein>
<dbReference type="EMBL" id="AP018553">
    <property type="protein sequence ID" value="BBD73418.1"/>
    <property type="molecule type" value="Genomic_DNA"/>
</dbReference>
<dbReference type="EMBL" id="BMQS01000013">
    <property type="protein sequence ID" value="GGT98680.1"/>
    <property type="molecule type" value="Genomic_DNA"/>
</dbReference>